<evidence type="ECO:0000313" key="4">
    <source>
        <dbReference type="EMBL" id="NYJ73821.1"/>
    </source>
</evidence>
<evidence type="ECO:0000256" key="2">
    <source>
        <dbReference type="ARBA" id="ARBA00022679"/>
    </source>
</evidence>
<dbReference type="CDD" id="cd02440">
    <property type="entry name" value="AdoMet_MTases"/>
    <property type="match status" value="1"/>
</dbReference>
<dbReference type="EMBL" id="JACCFW010000001">
    <property type="protein sequence ID" value="NYJ73821.1"/>
    <property type="molecule type" value="Genomic_DNA"/>
</dbReference>
<dbReference type="SUPFAM" id="SSF53335">
    <property type="entry name" value="S-adenosyl-L-methionine-dependent methyltransferases"/>
    <property type="match status" value="1"/>
</dbReference>
<dbReference type="Proteomes" id="UP000571817">
    <property type="component" value="Unassembled WGS sequence"/>
</dbReference>
<evidence type="ECO:0000256" key="3">
    <source>
        <dbReference type="ARBA" id="ARBA00022691"/>
    </source>
</evidence>
<dbReference type="Pfam" id="PF01596">
    <property type="entry name" value="Methyltransf_3"/>
    <property type="match status" value="1"/>
</dbReference>
<keyword evidence="2 4" id="KW-0808">Transferase</keyword>
<proteinExistence type="predicted"/>
<gene>
    <name evidence="4" type="ORF">HNR15_000784</name>
</gene>
<dbReference type="PANTHER" id="PTHR10509:SF85">
    <property type="entry name" value="O-METHYLTRANSFERASE RV1220C-RELATED"/>
    <property type="match status" value="1"/>
</dbReference>
<protein>
    <submittedName>
        <fullName evidence="4">Putative O-methyltransferase YrrM</fullName>
    </submittedName>
</protein>
<dbReference type="GO" id="GO:0008171">
    <property type="term" value="F:O-methyltransferase activity"/>
    <property type="evidence" value="ECO:0007669"/>
    <property type="project" value="InterPro"/>
</dbReference>
<keyword evidence="5" id="KW-1185">Reference proteome</keyword>
<sequence>MQMRASSWSYAEDFITEPEAVARARERGEKLGATPIGTGTGAALQTLAAAARATSVVEVGTGAGVSGLWLLSGMPARGVLTTIDVSAEHQSAAREAYAEAGIAPHRLRIICGNALTVLPRLTDSAYDMVLVDGHKPDYPVYVEQALRLLRPGGVLAIDNMLWHDKVADPVARDEATTIVRDLGKSLRDDPTLRVALLPVGDGLLTAVTPD</sequence>
<dbReference type="InterPro" id="IPR050362">
    <property type="entry name" value="Cation-dep_OMT"/>
</dbReference>
<dbReference type="AlphaFoldDB" id="A0A853DG13"/>
<organism evidence="4 5">
    <name type="scientific">Allobranchiibius huperziae</name>
    <dbReference type="NCBI Taxonomy" id="1874116"/>
    <lineage>
        <taxon>Bacteria</taxon>
        <taxon>Bacillati</taxon>
        <taxon>Actinomycetota</taxon>
        <taxon>Actinomycetes</taxon>
        <taxon>Micrococcales</taxon>
        <taxon>Dermacoccaceae</taxon>
        <taxon>Allobranchiibius</taxon>
    </lineage>
</organism>
<dbReference type="GO" id="GO:0032259">
    <property type="term" value="P:methylation"/>
    <property type="evidence" value="ECO:0007669"/>
    <property type="project" value="UniProtKB-KW"/>
</dbReference>
<name>A0A853DG13_9MICO</name>
<dbReference type="PANTHER" id="PTHR10509">
    <property type="entry name" value="O-METHYLTRANSFERASE-RELATED"/>
    <property type="match status" value="1"/>
</dbReference>
<dbReference type="InterPro" id="IPR029063">
    <property type="entry name" value="SAM-dependent_MTases_sf"/>
</dbReference>
<dbReference type="GO" id="GO:0008757">
    <property type="term" value="F:S-adenosylmethionine-dependent methyltransferase activity"/>
    <property type="evidence" value="ECO:0007669"/>
    <property type="project" value="TreeGrafter"/>
</dbReference>
<keyword evidence="3" id="KW-0949">S-adenosyl-L-methionine</keyword>
<dbReference type="InterPro" id="IPR002935">
    <property type="entry name" value="SAM_O-MeTrfase"/>
</dbReference>
<evidence type="ECO:0000256" key="1">
    <source>
        <dbReference type="ARBA" id="ARBA00022603"/>
    </source>
</evidence>
<dbReference type="Gene3D" id="3.40.50.150">
    <property type="entry name" value="Vaccinia Virus protein VP39"/>
    <property type="match status" value="1"/>
</dbReference>
<comment type="caution">
    <text evidence="4">The sequence shown here is derived from an EMBL/GenBank/DDBJ whole genome shotgun (WGS) entry which is preliminary data.</text>
</comment>
<dbReference type="PROSITE" id="PS51682">
    <property type="entry name" value="SAM_OMT_I"/>
    <property type="match status" value="1"/>
</dbReference>
<evidence type="ECO:0000313" key="5">
    <source>
        <dbReference type="Proteomes" id="UP000571817"/>
    </source>
</evidence>
<accession>A0A853DG13</accession>
<keyword evidence="1 4" id="KW-0489">Methyltransferase</keyword>
<reference evidence="4 5" key="1">
    <citation type="submission" date="2020-07" db="EMBL/GenBank/DDBJ databases">
        <title>Sequencing the genomes of 1000 actinobacteria strains.</title>
        <authorList>
            <person name="Klenk H.-P."/>
        </authorList>
    </citation>
    <scope>NUCLEOTIDE SEQUENCE [LARGE SCALE GENOMIC DNA]</scope>
    <source>
        <strain evidence="4 5">DSM 29531</strain>
    </source>
</reference>